<organism evidence="1 2">
    <name type="scientific">Panagrolaimus sp. JU765</name>
    <dbReference type="NCBI Taxonomy" id="591449"/>
    <lineage>
        <taxon>Eukaryota</taxon>
        <taxon>Metazoa</taxon>
        <taxon>Ecdysozoa</taxon>
        <taxon>Nematoda</taxon>
        <taxon>Chromadorea</taxon>
        <taxon>Rhabditida</taxon>
        <taxon>Tylenchina</taxon>
        <taxon>Panagrolaimomorpha</taxon>
        <taxon>Panagrolaimoidea</taxon>
        <taxon>Panagrolaimidae</taxon>
        <taxon>Panagrolaimus</taxon>
    </lineage>
</organism>
<dbReference type="WBParaSite" id="JU765_v2.g7035.t1">
    <property type="protein sequence ID" value="JU765_v2.g7035.t1"/>
    <property type="gene ID" value="JU765_v2.g7035"/>
</dbReference>
<accession>A0AC34RIC1</accession>
<sequence length="151" mass="17343">MMISFLNLIAYSTIFYFGYQTTKRLFYAFYPFFIASKIDLHKLAGTNWAVITGSTDGIGKVYALELAKQGFDIILISRTQSRLETTKNEIIENYPKIKVEMIVFDFCQDDVKVYNSQLFEKLKKIDIGILVNNVGMAYDYPDILHEVHGGI</sequence>
<name>A0AC34RIC1_9BILA</name>
<evidence type="ECO:0000313" key="2">
    <source>
        <dbReference type="WBParaSite" id="JU765_v2.g7035.t1"/>
    </source>
</evidence>
<evidence type="ECO:0000313" key="1">
    <source>
        <dbReference type="Proteomes" id="UP000887576"/>
    </source>
</evidence>
<dbReference type="Proteomes" id="UP000887576">
    <property type="component" value="Unplaced"/>
</dbReference>
<reference evidence="2" key="1">
    <citation type="submission" date="2022-11" db="UniProtKB">
        <authorList>
            <consortium name="WormBaseParasite"/>
        </authorList>
    </citation>
    <scope>IDENTIFICATION</scope>
</reference>
<protein>
    <submittedName>
        <fullName evidence="2">Uncharacterized protein</fullName>
    </submittedName>
</protein>
<proteinExistence type="predicted"/>